<dbReference type="AlphaFoldDB" id="A0A813JZQ5"/>
<dbReference type="Gene3D" id="3.40.50.1820">
    <property type="entry name" value="alpha/beta hydrolase"/>
    <property type="match status" value="1"/>
</dbReference>
<comment type="caution">
    <text evidence="2">The sequence shown here is derived from an EMBL/GenBank/DDBJ whole genome shotgun (WGS) entry which is preliminary data.</text>
</comment>
<name>A0A813JZQ5_POLGL</name>
<feature type="region of interest" description="Disordered" evidence="1">
    <location>
        <begin position="38"/>
        <end position="75"/>
    </location>
</feature>
<dbReference type="EMBL" id="CAJNNW010026748">
    <property type="protein sequence ID" value="CAE8687454.1"/>
    <property type="molecule type" value="Genomic_DNA"/>
</dbReference>
<dbReference type="Proteomes" id="UP000626109">
    <property type="component" value="Unassembled WGS sequence"/>
</dbReference>
<dbReference type="Pfam" id="PF03403">
    <property type="entry name" value="PAF-AH_p_II"/>
    <property type="match status" value="1"/>
</dbReference>
<evidence type="ECO:0000313" key="2">
    <source>
        <dbReference type="EMBL" id="CAE8687454.1"/>
    </source>
</evidence>
<dbReference type="PANTHER" id="PTHR16148:SF14">
    <property type="entry name" value="MYND-TYPE DOMAIN-CONTAINING PROTEIN"/>
    <property type="match status" value="1"/>
</dbReference>
<evidence type="ECO:0000256" key="1">
    <source>
        <dbReference type="SAM" id="MobiDB-lite"/>
    </source>
</evidence>
<feature type="compositionally biased region" description="Low complexity" evidence="1">
    <location>
        <begin position="43"/>
        <end position="74"/>
    </location>
</feature>
<dbReference type="SUPFAM" id="SSF53474">
    <property type="entry name" value="alpha/beta-Hydrolases"/>
    <property type="match status" value="1"/>
</dbReference>
<accession>A0A813JZQ5</accession>
<evidence type="ECO:0008006" key="4">
    <source>
        <dbReference type="Google" id="ProtNLM"/>
    </source>
</evidence>
<dbReference type="PANTHER" id="PTHR16148">
    <property type="entry name" value="NF-KAPPA-B-REPRESSING FACTOR-RELATED"/>
    <property type="match status" value="1"/>
</dbReference>
<sequence>MGGCLAGLPASQLLAPGRPVACHSVRLPGGQPCTIYYPAQSENNSNNNNNNSNNNHDNSNNNNGNNNHDNNNNKNKTRLLVEPSLAEVAVGYAHVMFKWLRRWPLVCKAVRTVMQVVQVVFPVSWQRAPCVEGGAPAAGPWPLVLFSHGLTGSGVEHTLLFIGLARQGFAVATLTHTDGSASSVDMGCGKELLIYQHADFLRIPTAIVQQMITKLLYFEISPLKSLKDLIGRT</sequence>
<proteinExistence type="predicted"/>
<dbReference type="InterPro" id="IPR029058">
    <property type="entry name" value="AB_hydrolase_fold"/>
</dbReference>
<protein>
    <recommendedName>
        <fullName evidence="4">1-alkyl-2-acetylglycerophosphocholine esterase</fullName>
    </recommendedName>
</protein>
<evidence type="ECO:0000313" key="3">
    <source>
        <dbReference type="Proteomes" id="UP000626109"/>
    </source>
</evidence>
<gene>
    <name evidence="2" type="ORF">PGLA2088_LOCUS25474</name>
</gene>
<organism evidence="2 3">
    <name type="scientific">Polarella glacialis</name>
    <name type="common">Dinoflagellate</name>
    <dbReference type="NCBI Taxonomy" id="89957"/>
    <lineage>
        <taxon>Eukaryota</taxon>
        <taxon>Sar</taxon>
        <taxon>Alveolata</taxon>
        <taxon>Dinophyceae</taxon>
        <taxon>Suessiales</taxon>
        <taxon>Suessiaceae</taxon>
        <taxon>Polarella</taxon>
    </lineage>
</organism>
<reference evidence="2" key="1">
    <citation type="submission" date="2021-02" db="EMBL/GenBank/DDBJ databases">
        <authorList>
            <person name="Dougan E. K."/>
            <person name="Rhodes N."/>
            <person name="Thang M."/>
            <person name="Chan C."/>
        </authorList>
    </citation>
    <scope>NUCLEOTIDE SEQUENCE</scope>
</reference>